<dbReference type="AlphaFoldDB" id="A0A1X1VWD4"/>
<reference evidence="2 3" key="1">
    <citation type="submission" date="2016-01" db="EMBL/GenBank/DDBJ databases">
        <title>The new phylogeny of the genus Mycobacterium.</title>
        <authorList>
            <person name="Tarcisio F."/>
            <person name="Conor M."/>
            <person name="Antonella G."/>
            <person name="Elisabetta G."/>
            <person name="Giulia F.S."/>
            <person name="Sara T."/>
            <person name="Anna F."/>
            <person name="Clotilde B."/>
            <person name="Roberto B."/>
            <person name="Veronica D.S."/>
            <person name="Fabio R."/>
            <person name="Monica P."/>
            <person name="Olivier J."/>
            <person name="Enrico T."/>
            <person name="Nicola S."/>
        </authorList>
    </citation>
    <scope>NUCLEOTIDE SEQUENCE [LARGE SCALE GENOMIC DNA]</scope>
    <source>
        <strain evidence="2 3">DSM 43505</strain>
    </source>
</reference>
<feature type="compositionally biased region" description="Basic residues" evidence="1">
    <location>
        <begin position="72"/>
        <end position="82"/>
    </location>
</feature>
<gene>
    <name evidence="2" type="ORF">AWC07_02355</name>
</gene>
<dbReference type="STRING" id="1777.AWC07_02355"/>
<dbReference type="Proteomes" id="UP000193738">
    <property type="component" value="Unassembled WGS sequence"/>
</dbReference>
<sequence>MDLDDGPTHGPSINFDTTARYDAAVECSSATNLSQATAAVTNGPDPGPAYIRPELTSGGNTEKSNARAPSHLTRHQTKHSRPQHCSDVNLVLGFERRCWRTNGGPHDGRLAEPGLPGTTPLDPWQDRRPCV</sequence>
<proteinExistence type="predicted"/>
<evidence type="ECO:0000313" key="3">
    <source>
        <dbReference type="Proteomes" id="UP000193738"/>
    </source>
</evidence>
<dbReference type="EMBL" id="LQOX01000068">
    <property type="protein sequence ID" value="ORV73363.1"/>
    <property type="molecule type" value="Genomic_DNA"/>
</dbReference>
<keyword evidence="3" id="KW-1185">Reference proteome</keyword>
<feature type="region of interest" description="Disordered" evidence="1">
    <location>
        <begin position="37"/>
        <end position="84"/>
    </location>
</feature>
<feature type="region of interest" description="Disordered" evidence="1">
    <location>
        <begin position="101"/>
        <end position="131"/>
    </location>
</feature>
<organism evidence="2 3">
    <name type="scientific">Mycobacterium gastri</name>
    <dbReference type="NCBI Taxonomy" id="1777"/>
    <lineage>
        <taxon>Bacteria</taxon>
        <taxon>Bacillati</taxon>
        <taxon>Actinomycetota</taxon>
        <taxon>Actinomycetes</taxon>
        <taxon>Mycobacteriales</taxon>
        <taxon>Mycobacteriaceae</taxon>
        <taxon>Mycobacterium</taxon>
    </lineage>
</organism>
<protein>
    <submittedName>
        <fullName evidence="2">Uncharacterized protein</fullName>
    </submittedName>
</protein>
<accession>A0A1X1VWD4</accession>
<evidence type="ECO:0000256" key="1">
    <source>
        <dbReference type="SAM" id="MobiDB-lite"/>
    </source>
</evidence>
<evidence type="ECO:0000313" key="2">
    <source>
        <dbReference type="EMBL" id="ORV73363.1"/>
    </source>
</evidence>
<name>A0A1X1VWD4_MYCGS</name>
<comment type="caution">
    <text evidence="2">The sequence shown here is derived from an EMBL/GenBank/DDBJ whole genome shotgun (WGS) entry which is preliminary data.</text>
</comment>